<evidence type="ECO:0000256" key="3">
    <source>
        <dbReference type="SAM" id="SignalP"/>
    </source>
</evidence>
<feature type="signal peptide" evidence="3">
    <location>
        <begin position="1"/>
        <end position="20"/>
    </location>
</feature>
<sequence length="269" mass="29815">MRIPLLAAVVAGATLTQVGASPLRVVVVSSNHQELPAVQNLRFGYPLADSHVAKISNHNQPPPFINLTQAGRRPCSKRIKDKAIQISNAFRHALGLPPIETAHAHPGDNVHGGMIQILPFIGTPPAFVEARPFTAPPPHAKGFQLKIPELRPQNRLEHKHHRPCHRIHQFHQWGNTFMMRVHSALMALGPWEGRAVAFVLGCGIGVLLRMFWVLTVVTYRAIRGDREDDYTQVAVIEEYVDAEDVVVPPPTYTASDEKGQLKEKDAPEN</sequence>
<evidence type="ECO:0000313" key="5">
    <source>
        <dbReference type="Proteomes" id="UP000559027"/>
    </source>
</evidence>
<keyword evidence="3" id="KW-0732">Signal</keyword>
<keyword evidence="5" id="KW-1185">Reference proteome</keyword>
<feature type="chain" id="PRO_5034039090" evidence="3">
    <location>
        <begin position="21"/>
        <end position="269"/>
    </location>
</feature>
<feature type="compositionally biased region" description="Basic and acidic residues" evidence="1">
    <location>
        <begin position="255"/>
        <end position="269"/>
    </location>
</feature>
<gene>
    <name evidence="4" type="ORF">D9756_010438</name>
</gene>
<comment type="caution">
    <text evidence="4">The sequence shown here is derived from an EMBL/GenBank/DDBJ whole genome shotgun (WGS) entry which is preliminary data.</text>
</comment>
<proteinExistence type="predicted"/>
<evidence type="ECO:0000256" key="1">
    <source>
        <dbReference type="SAM" id="MobiDB-lite"/>
    </source>
</evidence>
<keyword evidence="2" id="KW-0812">Transmembrane</keyword>
<organism evidence="4 5">
    <name type="scientific">Leucocoprinus leucothites</name>
    <dbReference type="NCBI Taxonomy" id="201217"/>
    <lineage>
        <taxon>Eukaryota</taxon>
        <taxon>Fungi</taxon>
        <taxon>Dikarya</taxon>
        <taxon>Basidiomycota</taxon>
        <taxon>Agaricomycotina</taxon>
        <taxon>Agaricomycetes</taxon>
        <taxon>Agaricomycetidae</taxon>
        <taxon>Agaricales</taxon>
        <taxon>Agaricineae</taxon>
        <taxon>Agaricaceae</taxon>
        <taxon>Leucocoprinus</taxon>
    </lineage>
</organism>
<keyword evidence="2" id="KW-0472">Membrane</keyword>
<feature type="transmembrane region" description="Helical" evidence="2">
    <location>
        <begin position="195"/>
        <end position="217"/>
    </location>
</feature>
<accession>A0A8H5CSU8</accession>
<protein>
    <submittedName>
        <fullName evidence="4">Uncharacterized protein</fullName>
    </submittedName>
</protein>
<feature type="region of interest" description="Disordered" evidence="1">
    <location>
        <begin position="248"/>
        <end position="269"/>
    </location>
</feature>
<dbReference type="AlphaFoldDB" id="A0A8H5CSU8"/>
<name>A0A8H5CSU8_9AGAR</name>
<evidence type="ECO:0000256" key="2">
    <source>
        <dbReference type="SAM" id="Phobius"/>
    </source>
</evidence>
<dbReference type="OrthoDB" id="3233375at2759"/>
<keyword evidence="2" id="KW-1133">Transmembrane helix</keyword>
<reference evidence="4 5" key="1">
    <citation type="journal article" date="2020" name="ISME J.">
        <title>Uncovering the hidden diversity of litter-decomposition mechanisms in mushroom-forming fungi.</title>
        <authorList>
            <person name="Floudas D."/>
            <person name="Bentzer J."/>
            <person name="Ahren D."/>
            <person name="Johansson T."/>
            <person name="Persson P."/>
            <person name="Tunlid A."/>
        </authorList>
    </citation>
    <scope>NUCLEOTIDE SEQUENCE [LARGE SCALE GENOMIC DNA]</scope>
    <source>
        <strain evidence="4 5">CBS 146.42</strain>
    </source>
</reference>
<dbReference type="EMBL" id="JAACJO010000030">
    <property type="protein sequence ID" value="KAF5346764.1"/>
    <property type="molecule type" value="Genomic_DNA"/>
</dbReference>
<evidence type="ECO:0000313" key="4">
    <source>
        <dbReference type="EMBL" id="KAF5346764.1"/>
    </source>
</evidence>
<dbReference type="Proteomes" id="UP000559027">
    <property type="component" value="Unassembled WGS sequence"/>
</dbReference>